<dbReference type="Proteomes" id="UP000193900">
    <property type="component" value="Unassembled WGS sequence"/>
</dbReference>
<keyword evidence="6" id="KW-1185">Reference proteome</keyword>
<dbReference type="EMBL" id="FWFZ01000035">
    <property type="protein sequence ID" value="SLN75384.1"/>
    <property type="molecule type" value="Genomic_DNA"/>
</dbReference>
<dbReference type="SUPFAM" id="SSF51604">
    <property type="entry name" value="Enolase C-terminal domain-like"/>
    <property type="match status" value="1"/>
</dbReference>
<dbReference type="SUPFAM" id="SSF54826">
    <property type="entry name" value="Enolase N-terminal domain-like"/>
    <property type="match status" value="1"/>
</dbReference>
<gene>
    <name evidence="5" type="primary">rhmD_3</name>
    <name evidence="5" type="ORF">ROA7023_03953</name>
</gene>
<accession>A0A1Y5TWZ5</accession>
<keyword evidence="5" id="KW-0456">Lyase</keyword>
<evidence type="ECO:0000256" key="3">
    <source>
        <dbReference type="ARBA" id="ARBA00022842"/>
    </source>
</evidence>
<dbReference type="GO" id="GO:0016052">
    <property type="term" value="P:carbohydrate catabolic process"/>
    <property type="evidence" value="ECO:0007669"/>
    <property type="project" value="TreeGrafter"/>
</dbReference>
<name>A0A1Y5TWZ5_9RHOB</name>
<dbReference type="InterPro" id="IPR018110">
    <property type="entry name" value="Mandel_Rmase/mucon_lact_enz_CS"/>
</dbReference>
<protein>
    <submittedName>
        <fullName evidence="5">L-rhamnonate dehydratase</fullName>
        <ecNumber evidence="5">4.2.1.90</ecNumber>
    </submittedName>
</protein>
<dbReference type="GO" id="GO:0000287">
    <property type="term" value="F:magnesium ion binding"/>
    <property type="evidence" value="ECO:0007669"/>
    <property type="project" value="UniProtKB-ARBA"/>
</dbReference>
<dbReference type="RefSeq" id="WP_159458604.1">
    <property type="nucleotide sequence ID" value="NZ_FWFZ01000035.1"/>
</dbReference>
<dbReference type="Gene3D" id="3.20.20.120">
    <property type="entry name" value="Enolase-like C-terminal domain"/>
    <property type="match status" value="1"/>
</dbReference>
<evidence type="ECO:0000256" key="2">
    <source>
        <dbReference type="ARBA" id="ARBA00022723"/>
    </source>
</evidence>
<dbReference type="Gene3D" id="3.30.390.10">
    <property type="entry name" value="Enolase-like, N-terminal domain"/>
    <property type="match status" value="1"/>
</dbReference>
<dbReference type="SMART" id="SM00922">
    <property type="entry name" value="MR_MLE"/>
    <property type="match status" value="1"/>
</dbReference>
<dbReference type="OrthoDB" id="9802699at2"/>
<organism evidence="5 6">
    <name type="scientific">Roseisalinus antarcticus</name>
    <dbReference type="NCBI Taxonomy" id="254357"/>
    <lineage>
        <taxon>Bacteria</taxon>
        <taxon>Pseudomonadati</taxon>
        <taxon>Pseudomonadota</taxon>
        <taxon>Alphaproteobacteria</taxon>
        <taxon>Rhodobacterales</taxon>
        <taxon>Roseobacteraceae</taxon>
        <taxon>Roseisalinus</taxon>
    </lineage>
</organism>
<evidence type="ECO:0000259" key="4">
    <source>
        <dbReference type="SMART" id="SM00922"/>
    </source>
</evidence>
<keyword evidence="3" id="KW-0460">Magnesium</keyword>
<dbReference type="PANTHER" id="PTHR13794">
    <property type="entry name" value="ENOLASE SUPERFAMILY, MANDELATE RACEMASE"/>
    <property type="match status" value="1"/>
</dbReference>
<dbReference type="EC" id="4.2.1.90" evidence="5"/>
<dbReference type="GO" id="GO:0009063">
    <property type="term" value="P:amino acid catabolic process"/>
    <property type="evidence" value="ECO:0007669"/>
    <property type="project" value="InterPro"/>
</dbReference>
<dbReference type="InterPro" id="IPR029065">
    <property type="entry name" value="Enolase_C-like"/>
</dbReference>
<evidence type="ECO:0000313" key="6">
    <source>
        <dbReference type="Proteomes" id="UP000193900"/>
    </source>
</evidence>
<dbReference type="InterPro" id="IPR029017">
    <property type="entry name" value="Enolase-like_N"/>
</dbReference>
<dbReference type="AlphaFoldDB" id="A0A1Y5TWZ5"/>
<dbReference type="InterPro" id="IPR013341">
    <property type="entry name" value="Mandelate_racemase_N_dom"/>
</dbReference>
<dbReference type="InterPro" id="IPR036849">
    <property type="entry name" value="Enolase-like_C_sf"/>
</dbReference>
<dbReference type="Pfam" id="PF13378">
    <property type="entry name" value="MR_MLE_C"/>
    <property type="match status" value="1"/>
</dbReference>
<comment type="cofactor">
    <cofactor evidence="1">
        <name>Mg(2+)</name>
        <dbReference type="ChEBI" id="CHEBI:18420"/>
    </cofactor>
</comment>
<evidence type="ECO:0000256" key="1">
    <source>
        <dbReference type="ARBA" id="ARBA00001946"/>
    </source>
</evidence>
<reference evidence="5 6" key="1">
    <citation type="submission" date="2017-03" db="EMBL/GenBank/DDBJ databases">
        <authorList>
            <person name="Afonso C.L."/>
            <person name="Miller P.J."/>
            <person name="Scott M.A."/>
            <person name="Spackman E."/>
            <person name="Goraichik I."/>
            <person name="Dimitrov K.M."/>
            <person name="Suarez D.L."/>
            <person name="Swayne D.E."/>
        </authorList>
    </citation>
    <scope>NUCLEOTIDE SEQUENCE [LARGE SCALE GENOMIC DNA]</scope>
    <source>
        <strain evidence="5 6">CECT 7023</strain>
    </source>
</reference>
<dbReference type="PANTHER" id="PTHR13794:SF58">
    <property type="entry name" value="MITOCHONDRIAL ENOLASE SUPERFAMILY MEMBER 1"/>
    <property type="match status" value="1"/>
</dbReference>
<dbReference type="InterPro" id="IPR013342">
    <property type="entry name" value="Mandelate_racemase_C"/>
</dbReference>
<dbReference type="PROSITE" id="PS00908">
    <property type="entry name" value="MR_MLE_1"/>
    <property type="match status" value="1"/>
</dbReference>
<dbReference type="InterPro" id="IPR046945">
    <property type="entry name" value="RHMD-like"/>
</dbReference>
<evidence type="ECO:0000313" key="5">
    <source>
        <dbReference type="EMBL" id="SLN75384.1"/>
    </source>
</evidence>
<proteinExistence type="predicted"/>
<dbReference type="CDD" id="cd03316">
    <property type="entry name" value="MR_like"/>
    <property type="match status" value="1"/>
</dbReference>
<dbReference type="Pfam" id="PF02746">
    <property type="entry name" value="MR_MLE_N"/>
    <property type="match status" value="1"/>
</dbReference>
<feature type="domain" description="Mandelate racemase/muconate lactonizing enzyme C-terminal" evidence="4">
    <location>
        <begin position="157"/>
        <end position="260"/>
    </location>
</feature>
<sequence>MKITDVRPVNVVFAKRTAPKGTKDNWHNYLPRGLPMNRFEDYPPTLPGKTPGFRGREVWVKVTVEDGTFGLGRCSFGAPVAELVKSEYAELLVGRDAMATEFLNGLMWEASRRYGTFGHAAVAISGIDLALWDLKGKLLDQPVCRLLGGPSRTKIPLYATTNDVEWALELGFTSIKLPNQIHWNQGLDGLHILEDQVAAARELVGPRIDLMLNPVMAFDTEFAVRVAELLKRYNFRWMEEPLIPENIRGLAAIKRAVPAMAIATGEDHHTRYPFLDMLRDGSVDIVQPDIQWCGGLSELVKINALAEAHGIKCVPHAGMNTPYGQHAVAALVNCPLGEYHISSDVGVPLEYADLVPGSAVPKSGFLEVSDAPGFGIEVKEDWITDWSAQPRGTRDSFY</sequence>
<keyword evidence="2" id="KW-0479">Metal-binding</keyword>
<dbReference type="GO" id="GO:0050032">
    <property type="term" value="F:L-rhamnonate dehydratase activity"/>
    <property type="evidence" value="ECO:0007669"/>
    <property type="project" value="UniProtKB-EC"/>
</dbReference>